<organism evidence="1 2">
    <name type="scientific">Alteraurantiacibacter palmitatis</name>
    <dbReference type="NCBI Taxonomy" id="2054628"/>
    <lineage>
        <taxon>Bacteria</taxon>
        <taxon>Pseudomonadati</taxon>
        <taxon>Pseudomonadota</taxon>
        <taxon>Alphaproteobacteria</taxon>
        <taxon>Sphingomonadales</taxon>
        <taxon>Erythrobacteraceae</taxon>
        <taxon>Alteraurantiacibacter</taxon>
    </lineage>
</organism>
<accession>A0ABV7E649</accession>
<name>A0ABV7E649_9SPHN</name>
<keyword evidence="2" id="KW-1185">Reference proteome</keyword>
<reference evidence="2" key="1">
    <citation type="journal article" date="2019" name="Int. J. Syst. Evol. Microbiol.">
        <title>The Global Catalogue of Microorganisms (GCM) 10K type strain sequencing project: providing services to taxonomists for standard genome sequencing and annotation.</title>
        <authorList>
            <consortium name="The Broad Institute Genomics Platform"/>
            <consortium name="The Broad Institute Genome Sequencing Center for Infectious Disease"/>
            <person name="Wu L."/>
            <person name="Ma J."/>
        </authorList>
    </citation>
    <scope>NUCLEOTIDE SEQUENCE [LARGE SCALE GENOMIC DNA]</scope>
    <source>
        <strain evidence="2">KCTC 52607</strain>
    </source>
</reference>
<evidence type="ECO:0008006" key="3">
    <source>
        <dbReference type="Google" id="ProtNLM"/>
    </source>
</evidence>
<dbReference type="EMBL" id="JBHRST010000013">
    <property type="protein sequence ID" value="MFC3098017.1"/>
    <property type="molecule type" value="Genomic_DNA"/>
</dbReference>
<dbReference type="Proteomes" id="UP001595456">
    <property type="component" value="Unassembled WGS sequence"/>
</dbReference>
<evidence type="ECO:0000313" key="2">
    <source>
        <dbReference type="Proteomes" id="UP001595456"/>
    </source>
</evidence>
<gene>
    <name evidence="1" type="ORF">ACFODU_09430</name>
</gene>
<proteinExistence type="predicted"/>
<dbReference type="RefSeq" id="WP_336925436.1">
    <property type="nucleotide sequence ID" value="NZ_JBANRO010000004.1"/>
</dbReference>
<comment type="caution">
    <text evidence="1">The sequence shown here is derived from an EMBL/GenBank/DDBJ whole genome shotgun (WGS) entry which is preliminary data.</text>
</comment>
<evidence type="ECO:0000313" key="1">
    <source>
        <dbReference type="EMBL" id="MFC3098017.1"/>
    </source>
</evidence>
<sequence>MGRIGFGFGASRGAVSLPPGTGAGLMTVVAPGAQWTGIEGTGFAASAPPTDPERITAKPAIRLITPPRQWFTDRQLVGVVAMANDNGTLMNNLGLEKVVLHYEGSSADVLHPTFQTFRDANGIPRTYFGWWAWLQHDGRNGFGHVYFEAIPRDTTMQRRVIGPFLYAPQPARHLIELQVAPSLPEIPGQRFQSLNAASAWCKSNPVIDKNPRITILEPGKYELLENTGGSRTTHKGYITVEVAEGVEASIGRLEYTTDTDARIRNNSFPWCFRGANLTIDLRYMKQVDGSTMALGDGMHWLDGCKLTSTSPEGRYEMQRGGPIHDNGQRVLANPWFTEVEVSHISGAFIGLSLARGCTANSITYDIAAGVRACVDCVITDHSTAFYYVDHPMLEVTYTGSAPTATVRRTGGADANGVTFWFEWGGNARSFVTGSSFNYYTGDLGDGYSAADLVNWINTTLAAVDPGWSARLTADPDKADWRCARISTAGRPSSAFEATSAKDTALGLFTRFARHSDFFQHAAGRLENIVFWGNVCDGVEVQAFFLGPIAQNGVPGQSYDMMFVNNIVRQNSNDATALSQYGKGGWTGSHLVFVHNTMVNQKLVMRSDSAGWDIAGYALTACNALQGFNWFGGGGPDPDMVVKDNHFHAGQIELNGAARISSGGGPDTLFGNYLAGNFRPAGALLENLKPPVVPFDRTHLKRAELAPAGALTQV</sequence>
<protein>
    <recommendedName>
        <fullName evidence="3">Right-handed parallel beta-helix repeat-containing protein</fullName>
    </recommendedName>
</protein>